<evidence type="ECO:0000256" key="1">
    <source>
        <dbReference type="SAM" id="SignalP"/>
    </source>
</evidence>
<evidence type="ECO:0000313" key="2">
    <source>
        <dbReference type="EMBL" id="GKX56520.1"/>
    </source>
</evidence>
<organism evidence="2 3">
    <name type="scientific">Leminorella grimontii</name>
    <dbReference type="NCBI Taxonomy" id="82981"/>
    <lineage>
        <taxon>Bacteria</taxon>
        <taxon>Pseudomonadati</taxon>
        <taxon>Pseudomonadota</taxon>
        <taxon>Gammaproteobacteria</taxon>
        <taxon>Enterobacterales</taxon>
        <taxon>Budviciaceae</taxon>
        <taxon>Leminorella</taxon>
    </lineage>
</organism>
<gene>
    <name evidence="2" type="ORF">SOASR030_26320</name>
</gene>
<reference evidence="2" key="1">
    <citation type="submission" date="2022-06" db="EMBL/GenBank/DDBJ databases">
        <title>Draft genome sequences of Leminorella grimontii str. JCM5902.</title>
        <authorList>
            <person name="Wakabayashi Y."/>
            <person name="Kojima K."/>
        </authorList>
    </citation>
    <scope>NUCLEOTIDE SEQUENCE</scope>
    <source>
        <strain evidence="2">JCM 5902</strain>
    </source>
</reference>
<sequence length="229" mass="25971">MNKFNFQPVWLAAVFATSAFSASAIEVVPIIKQIRMDTPRENYITIKSSFPASADKEKYEFVTLDLFRVTNPGETKEKVERELEKADPTLIFSPTKVVVPYGEQKKIRVMTLKPVEKEQIYRLRVRPSYPEDAIEPGKVRFAIGYDVLIRYLPNGSLSQEFKVDCKGGSYRFEALGNSRTEVRNVKADGAAYEDVNVYPGQARSVKASRELAFEVDGKTYRYVNCSLQG</sequence>
<dbReference type="Proteomes" id="UP001058124">
    <property type="component" value="Unassembled WGS sequence"/>
</dbReference>
<feature type="chain" id="PRO_5043607710" evidence="1">
    <location>
        <begin position="25"/>
        <end position="229"/>
    </location>
</feature>
<dbReference type="Gene3D" id="2.60.40.10">
    <property type="entry name" value="Immunoglobulins"/>
    <property type="match status" value="1"/>
</dbReference>
<keyword evidence="1" id="KW-0732">Signal</keyword>
<accession>A0AAV5N364</accession>
<dbReference type="AlphaFoldDB" id="A0AAV5N364"/>
<dbReference type="RefSeq" id="WP_027274831.1">
    <property type="nucleotide sequence ID" value="NZ_BRLH01000006.1"/>
</dbReference>
<dbReference type="InterPro" id="IPR013783">
    <property type="entry name" value="Ig-like_fold"/>
</dbReference>
<feature type="signal peptide" evidence="1">
    <location>
        <begin position="1"/>
        <end position="24"/>
    </location>
</feature>
<name>A0AAV5N364_9GAMM</name>
<proteinExistence type="predicted"/>
<keyword evidence="3" id="KW-1185">Reference proteome</keyword>
<evidence type="ECO:0000313" key="3">
    <source>
        <dbReference type="Proteomes" id="UP001058124"/>
    </source>
</evidence>
<comment type="caution">
    <text evidence="2">The sequence shown here is derived from an EMBL/GenBank/DDBJ whole genome shotgun (WGS) entry which is preliminary data.</text>
</comment>
<protein>
    <submittedName>
        <fullName evidence="2">Uncharacterized protein</fullName>
    </submittedName>
</protein>
<dbReference type="EMBL" id="BRLH01000006">
    <property type="protein sequence ID" value="GKX56520.1"/>
    <property type="molecule type" value="Genomic_DNA"/>
</dbReference>